<dbReference type="InterPro" id="IPR056823">
    <property type="entry name" value="TEN-like_YD-shell"/>
</dbReference>
<accession>A0A934VYB0</accession>
<sequence length="324" mass="36686">WADKATGQVVARQEYDPFGDKIIHEGIDLPIGFSTKYQDEETGLLYYGYRYYDPQTGRWPSRDPIEEDGGINLYAFVGNDGLNFWDYLGLLKMQITYYGTQRPGKRDKLTLGNTWVGKIHEAVIADKKFIYHQNENICTGIKAILKEMDENLNGSIDLGEGEHTINVLGYSWGAETAKSTADELWKAKDASEDKPVTVCGYKIKCPIKVNTLVTLDAVTLFRPITKDKKSKYWVNYYQTKKGPYVFTLVANNQKYERGSILSNNLKGKSLPLADINKNSNADYKNVERVFDWGGDQMKLSGWGGNHDVVPMFFSSEAIQHLNGK</sequence>
<dbReference type="InterPro" id="IPR022385">
    <property type="entry name" value="Rhs_assc_core"/>
</dbReference>
<comment type="caution">
    <text evidence="3">The sequence shown here is derived from an EMBL/GenBank/DDBJ whole genome shotgun (WGS) entry which is preliminary data.</text>
</comment>
<dbReference type="RefSeq" id="WP_200274148.1">
    <property type="nucleotide sequence ID" value="NZ_JAENIJ010000079.1"/>
</dbReference>
<dbReference type="AlphaFoldDB" id="A0A934VYB0"/>
<dbReference type="NCBIfam" id="TIGR03696">
    <property type="entry name" value="Rhs_assc_core"/>
    <property type="match status" value="1"/>
</dbReference>
<dbReference type="EMBL" id="JAENIJ010000079">
    <property type="protein sequence ID" value="MBK1884708.1"/>
    <property type="molecule type" value="Genomic_DNA"/>
</dbReference>
<reference evidence="3" key="1">
    <citation type="submission" date="2021-01" db="EMBL/GenBank/DDBJ databases">
        <title>Modified the classification status of verrucomicrobia.</title>
        <authorList>
            <person name="Feng X."/>
        </authorList>
    </citation>
    <scope>NUCLEOTIDE SEQUENCE</scope>
    <source>
        <strain evidence="3">KCTC 22041</strain>
    </source>
</reference>
<organism evidence="3 4">
    <name type="scientific">Luteolibacter pohnpeiensis</name>
    <dbReference type="NCBI Taxonomy" id="454153"/>
    <lineage>
        <taxon>Bacteria</taxon>
        <taxon>Pseudomonadati</taxon>
        <taxon>Verrucomicrobiota</taxon>
        <taxon>Verrucomicrobiia</taxon>
        <taxon>Verrucomicrobiales</taxon>
        <taxon>Verrucomicrobiaceae</taxon>
        <taxon>Luteolibacter</taxon>
    </lineage>
</organism>
<feature type="non-terminal residue" evidence="3">
    <location>
        <position position="1"/>
    </location>
</feature>
<evidence type="ECO:0000259" key="2">
    <source>
        <dbReference type="Pfam" id="PF25023"/>
    </source>
</evidence>
<proteinExistence type="predicted"/>
<protein>
    <submittedName>
        <fullName evidence="3">RHS repeat-associated core domain-containing protein</fullName>
    </submittedName>
</protein>
<gene>
    <name evidence="3" type="ORF">JIN85_20015</name>
</gene>
<name>A0A934VYB0_9BACT</name>
<dbReference type="PANTHER" id="PTHR32305">
    <property type="match status" value="1"/>
</dbReference>
<keyword evidence="4" id="KW-1185">Reference proteome</keyword>
<evidence type="ECO:0000313" key="4">
    <source>
        <dbReference type="Proteomes" id="UP000603141"/>
    </source>
</evidence>
<dbReference type="Gene3D" id="2.180.10.10">
    <property type="entry name" value="RHS repeat-associated core"/>
    <property type="match status" value="1"/>
</dbReference>
<feature type="domain" description="Teneurin-like YD-shell" evidence="2">
    <location>
        <begin position="5"/>
        <end position="78"/>
    </location>
</feature>
<dbReference type="PANTHER" id="PTHR32305:SF15">
    <property type="entry name" value="PROTEIN RHSA-RELATED"/>
    <property type="match status" value="1"/>
</dbReference>
<keyword evidence="1" id="KW-0677">Repeat</keyword>
<evidence type="ECO:0000313" key="3">
    <source>
        <dbReference type="EMBL" id="MBK1884708.1"/>
    </source>
</evidence>
<dbReference type="InterPro" id="IPR050708">
    <property type="entry name" value="T6SS_VgrG/RHS"/>
</dbReference>
<dbReference type="Pfam" id="PF25023">
    <property type="entry name" value="TEN_YD-shell"/>
    <property type="match status" value="1"/>
</dbReference>
<dbReference type="Proteomes" id="UP000603141">
    <property type="component" value="Unassembled WGS sequence"/>
</dbReference>
<evidence type="ECO:0000256" key="1">
    <source>
        <dbReference type="ARBA" id="ARBA00022737"/>
    </source>
</evidence>